<keyword evidence="2" id="KW-1185">Reference proteome</keyword>
<protein>
    <submittedName>
        <fullName evidence="1">Uncharacterized protein</fullName>
    </submittedName>
</protein>
<gene>
    <name evidence="1" type="ORF">SRT_02030</name>
</gene>
<dbReference type="EMBL" id="AP014612">
    <property type="protein sequence ID" value="BAQ23464.1"/>
    <property type="molecule type" value="Genomic_DNA"/>
</dbReference>
<dbReference type="AlphaFoldDB" id="A0A1L7LGY0"/>
<proteinExistence type="predicted"/>
<evidence type="ECO:0000313" key="1">
    <source>
        <dbReference type="EMBL" id="BAQ23464.1"/>
    </source>
</evidence>
<name>A0A1L7LGY0_9STRE</name>
<reference evidence="1 2" key="1">
    <citation type="journal article" date="2016" name="Microbiol. Immunol.">
        <title>Complete genome sequence of Streptococcus troglodytae TKU31 isolated from the oral cavity of a chimpanzee (Pan troglodytes).</title>
        <authorList>
            <person name="Okamoto M."/>
            <person name="Naito M."/>
            <person name="Miyanohara M."/>
            <person name="Imai S."/>
            <person name="Nomura Y."/>
            <person name="Saito W."/>
            <person name="Momoi Y."/>
            <person name="Takada K."/>
            <person name="Miyabe-Nishiwaki T."/>
            <person name="Tomonaga M."/>
            <person name="Hanada N."/>
        </authorList>
    </citation>
    <scope>NUCLEOTIDE SEQUENCE [LARGE SCALE GENOMIC DNA]</scope>
    <source>
        <strain evidence="2">TKU 31</strain>
    </source>
</reference>
<accession>A0A1L7LGY0</accession>
<dbReference type="Proteomes" id="UP000217758">
    <property type="component" value="Chromosome"/>
</dbReference>
<dbReference type="KEGG" id="strg:SRT_02030"/>
<sequence length="55" mass="6483">MIRPEKLTEYLVSFLIDDFSPSRFVCGTIVNTHHCPEDQKVFLTRLKLNFIKNVK</sequence>
<evidence type="ECO:0000313" key="2">
    <source>
        <dbReference type="Proteomes" id="UP000217758"/>
    </source>
</evidence>
<organism evidence="1 2">
    <name type="scientific">Streptococcus troglodytae</name>
    <dbReference type="NCBI Taxonomy" id="1111760"/>
    <lineage>
        <taxon>Bacteria</taxon>
        <taxon>Bacillati</taxon>
        <taxon>Bacillota</taxon>
        <taxon>Bacilli</taxon>
        <taxon>Lactobacillales</taxon>
        <taxon>Streptococcaceae</taxon>
        <taxon>Streptococcus</taxon>
    </lineage>
</organism>